<evidence type="ECO:0000313" key="3">
    <source>
        <dbReference type="EMBL" id="AEQ17759.1"/>
    </source>
</evidence>
<evidence type="ECO:0000256" key="1">
    <source>
        <dbReference type="ARBA" id="ARBA00004906"/>
    </source>
</evidence>
<feature type="non-terminal residue" evidence="3">
    <location>
        <position position="1"/>
    </location>
</feature>
<dbReference type="InterPro" id="IPR001496">
    <property type="entry name" value="SOCS_box"/>
</dbReference>
<dbReference type="Gene3D" id="1.10.750.20">
    <property type="entry name" value="SOCS box"/>
    <property type="match status" value="1"/>
</dbReference>
<dbReference type="AlphaFoldDB" id="G5DZJ4"/>
<accession>G5DZJ4</accession>
<comment type="pathway">
    <text evidence="1">Protein modification; protein ubiquitination.</text>
</comment>
<protein>
    <submittedName>
        <fullName evidence="3">Putative ankyrin repeat and socs box-containing 6</fullName>
    </submittedName>
</protein>
<proteinExistence type="evidence at transcript level"/>
<dbReference type="EMBL" id="JP286558">
    <property type="protein sequence ID" value="AEQ17759.1"/>
    <property type="molecule type" value="mRNA"/>
</dbReference>
<organism evidence="3">
    <name type="scientific">Hymenochirus curtipes</name>
    <name type="common">western dwarf clawed frog</name>
    <dbReference type="NCBI Taxonomy" id="8362"/>
    <lineage>
        <taxon>Eukaryota</taxon>
        <taxon>Metazoa</taxon>
        <taxon>Chordata</taxon>
        <taxon>Craniata</taxon>
        <taxon>Vertebrata</taxon>
        <taxon>Euteleostomi</taxon>
        <taxon>Amphibia</taxon>
        <taxon>Batrachia</taxon>
        <taxon>Anura</taxon>
        <taxon>Pipoidea</taxon>
        <taxon>Pipidae</taxon>
        <taxon>Pipinae</taxon>
        <taxon>Hymenochirus</taxon>
    </lineage>
</organism>
<dbReference type="InterPro" id="IPR037327">
    <property type="entry name" value="ASB6_SOCS"/>
</dbReference>
<dbReference type="Pfam" id="PF07525">
    <property type="entry name" value="SOCS_box"/>
    <property type="match status" value="1"/>
</dbReference>
<dbReference type="PROSITE" id="PS50225">
    <property type="entry name" value="SOCS"/>
    <property type="match status" value="1"/>
</dbReference>
<feature type="non-terminal residue" evidence="3">
    <location>
        <position position="141"/>
    </location>
</feature>
<evidence type="ECO:0000259" key="2">
    <source>
        <dbReference type="PROSITE" id="PS50225"/>
    </source>
</evidence>
<dbReference type="SMART" id="SM00969">
    <property type="entry name" value="SOCS_box"/>
    <property type="match status" value="1"/>
</dbReference>
<dbReference type="InterPro" id="IPR036036">
    <property type="entry name" value="SOCS_box-like_dom_sf"/>
</dbReference>
<dbReference type="CDD" id="cd03725">
    <property type="entry name" value="SOCS_ASB6"/>
    <property type="match status" value="1"/>
</dbReference>
<dbReference type="SUPFAM" id="SSF158235">
    <property type="entry name" value="SOCS box-like"/>
    <property type="match status" value="1"/>
</dbReference>
<dbReference type="GO" id="GO:0016567">
    <property type="term" value="P:protein ubiquitination"/>
    <property type="evidence" value="ECO:0007669"/>
    <property type="project" value="UniProtKB-UniPathway"/>
</dbReference>
<reference evidence="3" key="1">
    <citation type="submission" date="2011-09" db="EMBL/GenBank/DDBJ databases">
        <title>The odds of duplicate gene persistence after polyploidization.</title>
        <authorList>
            <person name="Chain F.J.J."/>
            <person name="Evans B.J."/>
            <person name="Dushoff J."/>
        </authorList>
    </citation>
    <scope>NUCLEOTIDE SEQUENCE</scope>
    <source>
        <tissue evidence="3">Liver</tissue>
    </source>
</reference>
<feature type="domain" description="SOCS box" evidence="2">
    <location>
        <begin position="99"/>
        <end position="141"/>
    </location>
</feature>
<dbReference type="GO" id="GO:0035556">
    <property type="term" value="P:intracellular signal transduction"/>
    <property type="evidence" value="ECO:0007669"/>
    <property type="project" value="InterPro"/>
</dbReference>
<dbReference type="UniPathway" id="UPA00143"/>
<name>G5DZJ4_9PIPI</name>
<sequence>MPFLHGFRRIIFEYQPMVDEILEAVGIKDPEAPQTTRNEGEAFLALTDLLERHTQSIYYKEGISYSLLKVAELGLVPAAKILLQYGADLSFEDKQLEHSPPTLKHLSRVFIRRRLMPWPVDVKVKVLPLPDRLKWYLLINH</sequence>